<dbReference type="PROSITE" id="PS50943">
    <property type="entry name" value="HTH_CROC1"/>
    <property type="match status" value="1"/>
</dbReference>
<comment type="caution">
    <text evidence="2">The sequence shown here is derived from an EMBL/GenBank/DDBJ whole genome shotgun (WGS) entry which is preliminary data.</text>
</comment>
<dbReference type="InterPro" id="IPR010982">
    <property type="entry name" value="Lambda_DNA-bd_dom_sf"/>
</dbReference>
<reference evidence="2 3" key="1">
    <citation type="submission" date="2019-03" db="EMBL/GenBank/DDBJ databases">
        <title>Genomic Encyclopedia of Type Strains, Phase IV (KMG-IV): sequencing the most valuable type-strain genomes for metagenomic binning, comparative biology and taxonomic classification.</title>
        <authorList>
            <person name="Goeker M."/>
        </authorList>
    </citation>
    <scope>NUCLEOTIDE SEQUENCE [LARGE SCALE GENOMIC DNA]</scope>
    <source>
        <strain evidence="2 3">DSM 45934</strain>
    </source>
</reference>
<accession>A0A4R2J353</accession>
<feature type="domain" description="HTH cro/C1-type" evidence="1">
    <location>
        <begin position="79"/>
        <end position="114"/>
    </location>
</feature>
<keyword evidence="3" id="KW-1185">Reference proteome</keyword>
<proteinExistence type="predicted"/>
<name>A0A4R2J353_9PSEU</name>
<dbReference type="InterPro" id="IPR001387">
    <property type="entry name" value="Cro/C1-type_HTH"/>
</dbReference>
<evidence type="ECO:0000313" key="3">
    <source>
        <dbReference type="Proteomes" id="UP000295680"/>
    </source>
</evidence>
<evidence type="ECO:0000313" key="2">
    <source>
        <dbReference type="EMBL" id="TCO49755.1"/>
    </source>
</evidence>
<evidence type="ECO:0000259" key="1">
    <source>
        <dbReference type="PROSITE" id="PS50943"/>
    </source>
</evidence>
<protein>
    <recommendedName>
        <fullName evidence="1">HTH cro/C1-type domain-containing protein</fullName>
    </recommendedName>
</protein>
<dbReference type="AlphaFoldDB" id="A0A4R2J353"/>
<dbReference type="SUPFAM" id="SSF47413">
    <property type="entry name" value="lambda repressor-like DNA-binding domains"/>
    <property type="match status" value="1"/>
</dbReference>
<dbReference type="GO" id="GO:0003677">
    <property type="term" value="F:DNA binding"/>
    <property type="evidence" value="ECO:0007669"/>
    <property type="project" value="InterPro"/>
</dbReference>
<gene>
    <name evidence="2" type="ORF">EV192_114125</name>
</gene>
<organism evidence="2 3">
    <name type="scientific">Actinocrispum wychmicini</name>
    <dbReference type="NCBI Taxonomy" id="1213861"/>
    <lineage>
        <taxon>Bacteria</taxon>
        <taxon>Bacillati</taxon>
        <taxon>Actinomycetota</taxon>
        <taxon>Actinomycetes</taxon>
        <taxon>Pseudonocardiales</taxon>
        <taxon>Pseudonocardiaceae</taxon>
        <taxon>Actinocrispum</taxon>
    </lineage>
</organism>
<dbReference type="EMBL" id="SLWS01000014">
    <property type="protein sequence ID" value="TCO49755.1"/>
    <property type="molecule type" value="Genomic_DNA"/>
</dbReference>
<dbReference type="Gene3D" id="1.10.260.40">
    <property type="entry name" value="lambda repressor-like DNA-binding domains"/>
    <property type="match status" value="1"/>
</dbReference>
<sequence length="177" mass="19659">MNNWGQLLTSVKTLAVVSTDVKPIAHLSTRVQDVESESAPRRTVGQKLEHLFHTVRRPDGREYGNEEVAALVSQQGETISSSYIWYLRTGQRDNPTLKHLTALARFFGVPAAYFFDDEMTNRVEAELALLTAMNDAGVRGVALRAAGLSPESLRTVYEVISRVSELEGKTPRSGEKR</sequence>
<dbReference type="Proteomes" id="UP000295680">
    <property type="component" value="Unassembled WGS sequence"/>
</dbReference>